<feature type="transmembrane region" description="Helical" evidence="1">
    <location>
        <begin position="16"/>
        <end position="34"/>
    </location>
</feature>
<dbReference type="AlphaFoldDB" id="A0A9P1EA40"/>
<evidence type="ECO:0000256" key="1">
    <source>
        <dbReference type="SAM" id="Phobius"/>
    </source>
</evidence>
<evidence type="ECO:0000313" key="3">
    <source>
        <dbReference type="Proteomes" id="UP001152484"/>
    </source>
</evidence>
<name>A0A9P1EA40_CUSEU</name>
<dbReference type="EMBL" id="CAMAPE010000027">
    <property type="protein sequence ID" value="CAH9091695.1"/>
    <property type="molecule type" value="Genomic_DNA"/>
</dbReference>
<proteinExistence type="predicted"/>
<gene>
    <name evidence="2" type="ORF">CEURO_LOCUS11670</name>
</gene>
<keyword evidence="1" id="KW-0812">Transmembrane</keyword>
<sequence length="96" mass="10838">MFEKHPSSLSASSSTLSSSFSFFSFFFSSFSFSFRRSFSEESPTRGGWCVGKIWETEKAANSRDMAIWDNCGPVGDGRRKMEVGELVGDEQRRQGR</sequence>
<keyword evidence="1" id="KW-1133">Transmembrane helix</keyword>
<dbReference type="Proteomes" id="UP001152484">
    <property type="component" value="Unassembled WGS sequence"/>
</dbReference>
<keyword evidence="1" id="KW-0472">Membrane</keyword>
<evidence type="ECO:0000313" key="2">
    <source>
        <dbReference type="EMBL" id="CAH9091695.1"/>
    </source>
</evidence>
<organism evidence="2 3">
    <name type="scientific">Cuscuta europaea</name>
    <name type="common">European dodder</name>
    <dbReference type="NCBI Taxonomy" id="41803"/>
    <lineage>
        <taxon>Eukaryota</taxon>
        <taxon>Viridiplantae</taxon>
        <taxon>Streptophyta</taxon>
        <taxon>Embryophyta</taxon>
        <taxon>Tracheophyta</taxon>
        <taxon>Spermatophyta</taxon>
        <taxon>Magnoliopsida</taxon>
        <taxon>eudicotyledons</taxon>
        <taxon>Gunneridae</taxon>
        <taxon>Pentapetalae</taxon>
        <taxon>asterids</taxon>
        <taxon>lamiids</taxon>
        <taxon>Solanales</taxon>
        <taxon>Convolvulaceae</taxon>
        <taxon>Cuscuteae</taxon>
        <taxon>Cuscuta</taxon>
        <taxon>Cuscuta subgen. Cuscuta</taxon>
    </lineage>
</organism>
<protein>
    <submittedName>
        <fullName evidence="2">Uncharacterized protein</fullName>
    </submittedName>
</protein>
<reference evidence="2" key="1">
    <citation type="submission" date="2022-07" db="EMBL/GenBank/DDBJ databases">
        <authorList>
            <person name="Macas J."/>
            <person name="Novak P."/>
            <person name="Neumann P."/>
        </authorList>
    </citation>
    <scope>NUCLEOTIDE SEQUENCE</scope>
</reference>
<accession>A0A9P1EA40</accession>
<comment type="caution">
    <text evidence="2">The sequence shown here is derived from an EMBL/GenBank/DDBJ whole genome shotgun (WGS) entry which is preliminary data.</text>
</comment>
<keyword evidence="3" id="KW-1185">Reference proteome</keyword>